<name>A0A9P4X199_9PLEO</name>
<protein>
    <submittedName>
        <fullName evidence="1">Uncharacterized protein</fullName>
    </submittedName>
</protein>
<dbReference type="Proteomes" id="UP000758155">
    <property type="component" value="Unassembled WGS sequence"/>
</dbReference>
<dbReference type="EMBL" id="SWKV01000001">
    <property type="protein sequence ID" value="KAF3047958.1"/>
    <property type="molecule type" value="Genomic_DNA"/>
</dbReference>
<keyword evidence="2" id="KW-1185">Reference proteome</keyword>
<sequence>MGAPPPAPTLASVAKREAISAQLEERASPTNNEIQEQLRIETANHKALVASWPEKSKAVKTIWNWVNATVSKELMMPAMMALLDKGSGASLQGIIRFLKTEMAPIDSNTEDRVRAEYRAHLSAAEHGTMDPQQWITEWNALYWKATAYKIDEITGTLATKDFLRALASRMAPDWARSMQIRLIEHDTWGMTVPDLLTIARTYSRILEEHNKQAVNN</sequence>
<gene>
    <name evidence="1" type="ORF">E8E12_000464</name>
</gene>
<comment type="caution">
    <text evidence="1">The sequence shown here is derived from an EMBL/GenBank/DDBJ whole genome shotgun (WGS) entry which is preliminary data.</text>
</comment>
<evidence type="ECO:0000313" key="2">
    <source>
        <dbReference type="Proteomes" id="UP000758155"/>
    </source>
</evidence>
<reference evidence="1" key="1">
    <citation type="submission" date="2019-04" db="EMBL/GenBank/DDBJ databases">
        <title>Sequencing of skin fungus with MAO and IRED activity.</title>
        <authorList>
            <person name="Marsaioli A.J."/>
            <person name="Bonatto J.M.C."/>
            <person name="Reis Junior O."/>
        </authorList>
    </citation>
    <scope>NUCLEOTIDE SEQUENCE</scope>
    <source>
        <strain evidence="1">28M1</strain>
    </source>
</reference>
<evidence type="ECO:0000313" key="1">
    <source>
        <dbReference type="EMBL" id="KAF3047958.1"/>
    </source>
</evidence>
<dbReference type="AlphaFoldDB" id="A0A9P4X199"/>
<organism evidence="1 2">
    <name type="scientific">Didymella heteroderae</name>
    <dbReference type="NCBI Taxonomy" id="1769908"/>
    <lineage>
        <taxon>Eukaryota</taxon>
        <taxon>Fungi</taxon>
        <taxon>Dikarya</taxon>
        <taxon>Ascomycota</taxon>
        <taxon>Pezizomycotina</taxon>
        <taxon>Dothideomycetes</taxon>
        <taxon>Pleosporomycetidae</taxon>
        <taxon>Pleosporales</taxon>
        <taxon>Pleosporineae</taxon>
        <taxon>Didymellaceae</taxon>
        <taxon>Didymella</taxon>
    </lineage>
</organism>
<dbReference type="OrthoDB" id="3564818at2759"/>
<accession>A0A9P4X199</accession>
<proteinExistence type="predicted"/>